<gene>
    <name evidence="8" type="primary">thiO</name>
    <name evidence="8" type="ORF">GJU40_16335</name>
</gene>
<comment type="caution">
    <text evidence="8">The sequence shown here is derived from an EMBL/GenBank/DDBJ whole genome shotgun (WGS) entry which is preliminary data.</text>
</comment>
<evidence type="ECO:0000256" key="1">
    <source>
        <dbReference type="ARBA" id="ARBA00004948"/>
    </source>
</evidence>
<organism evidence="8 9">
    <name type="scientific">Metabacillus lacus</name>
    <dbReference type="NCBI Taxonomy" id="1983721"/>
    <lineage>
        <taxon>Bacteria</taxon>
        <taxon>Bacillati</taxon>
        <taxon>Bacillota</taxon>
        <taxon>Bacilli</taxon>
        <taxon>Bacillales</taxon>
        <taxon>Bacillaceae</taxon>
        <taxon>Metabacillus</taxon>
    </lineage>
</organism>
<evidence type="ECO:0000313" key="8">
    <source>
        <dbReference type="EMBL" id="MRX73710.1"/>
    </source>
</evidence>
<dbReference type="InterPro" id="IPR006076">
    <property type="entry name" value="FAD-dep_OxRdtase"/>
</dbReference>
<accession>A0A7X2J1N1</accession>
<reference evidence="8 9" key="1">
    <citation type="submission" date="2019-11" db="EMBL/GenBank/DDBJ databases">
        <title>Bacillus lacus genome.</title>
        <authorList>
            <person name="Allen C.J."/>
            <person name="Newman J.D."/>
        </authorList>
    </citation>
    <scope>NUCLEOTIDE SEQUENCE [LARGE SCALE GENOMIC DNA]</scope>
    <source>
        <strain evidence="8 9">KCTC 33946</strain>
    </source>
</reference>
<evidence type="ECO:0000256" key="5">
    <source>
        <dbReference type="ARBA" id="ARBA00050018"/>
    </source>
</evidence>
<dbReference type="EC" id="1.4.3.19" evidence="5"/>
<dbReference type="RefSeq" id="WP_154309172.1">
    <property type="nucleotide sequence ID" value="NZ_WKKI01000042.1"/>
</dbReference>
<keyword evidence="3 8" id="KW-0560">Oxidoreductase</keyword>
<comment type="pathway">
    <text evidence="1">Cofactor biosynthesis; thiamine diphosphate biosynthesis.</text>
</comment>
<dbReference type="GO" id="GO:0009229">
    <property type="term" value="P:thiamine diphosphate biosynthetic process"/>
    <property type="evidence" value="ECO:0007669"/>
    <property type="project" value="UniProtKB-UniPathway"/>
</dbReference>
<keyword evidence="9" id="KW-1185">Reference proteome</keyword>
<dbReference type="Gene3D" id="3.30.9.10">
    <property type="entry name" value="D-Amino Acid Oxidase, subunit A, domain 2"/>
    <property type="match status" value="1"/>
</dbReference>
<dbReference type="Proteomes" id="UP000448867">
    <property type="component" value="Unassembled WGS sequence"/>
</dbReference>
<comment type="catalytic activity">
    <reaction evidence="4">
        <text>glycine + O2 + H2O = glyoxylate + H2O2 + NH4(+)</text>
        <dbReference type="Rhea" id="RHEA:11532"/>
        <dbReference type="ChEBI" id="CHEBI:15377"/>
        <dbReference type="ChEBI" id="CHEBI:15379"/>
        <dbReference type="ChEBI" id="CHEBI:16240"/>
        <dbReference type="ChEBI" id="CHEBI:28938"/>
        <dbReference type="ChEBI" id="CHEBI:36655"/>
        <dbReference type="ChEBI" id="CHEBI:57305"/>
        <dbReference type="EC" id="1.4.3.19"/>
    </reaction>
</comment>
<name>A0A7X2J1N1_9BACI</name>
<evidence type="ECO:0000259" key="7">
    <source>
        <dbReference type="Pfam" id="PF01266"/>
    </source>
</evidence>
<dbReference type="OrthoDB" id="9794226at2"/>
<evidence type="ECO:0000256" key="3">
    <source>
        <dbReference type="ARBA" id="ARBA00023002"/>
    </source>
</evidence>
<keyword evidence="6" id="KW-0472">Membrane</keyword>
<evidence type="ECO:0000256" key="6">
    <source>
        <dbReference type="SAM" id="Phobius"/>
    </source>
</evidence>
<dbReference type="PANTHER" id="PTHR13847">
    <property type="entry name" value="SARCOSINE DEHYDROGENASE-RELATED"/>
    <property type="match status" value="1"/>
</dbReference>
<feature type="domain" description="FAD dependent oxidoreductase" evidence="7">
    <location>
        <begin position="9"/>
        <end position="346"/>
    </location>
</feature>
<dbReference type="GO" id="GO:0050660">
    <property type="term" value="F:flavin adenine dinucleotide binding"/>
    <property type="evidence" value="ECO:0007669"/>
    <property type="project" value="InterPro"/>
</dbReference>
<keyword evidence="6" id="KW-1133">Transmembrane helix</keyword>
<dbReference type="NCBIfam" id="TIGR02352">
    <property type="entry name" value="thiamin_ThiO"/>
    <property type="match status" value="1"/>
</dbReference>
<feature type="transmembrane region" description="Helical" evidence="6">
    <location>
        <begin position="6"/>
        <end position="26"/>
    </location>
</feature>
<evidence type="ECO:0000256" key="2">
    <source>
        <dbReference type="ARBA" id="ARBA00022977"/>
    </source>
</evidence>
<protein>
    <recommendedName>
        <fullName evidence="5">glycine oxidase</fullName>
        <ecNumber evidence="5">1.4.3.19</ecNumber>
    </recommendedName>
</protein>
<evidence type="ECO:0000256" key="4">
    <source>
        <dbReference type="ARBA" id="ARBA00049872"/>
    </source>
</evidence>
<dbReference type="AlphaFoldDB" id="A0A7X2J1N1"/>
<dbReference type="GO" id="GO:0009228">
    <property type="term" value="P:thiamine biosynthetic process"/>
    <property type="evidence" value="ECO:0007669"/>
    <property type="project" value="UniProtKB-KW"/>
</dbReference>
<dbReference type="Pfam" id="PF01266">
    <property type="entry name" value="DAO"/>
    <property type="match status" value="1"/>
</dbReference>
<proteinExistence type="predicted"/>
<dbReference type="EMBL" id="WKKI01000042">
    <property type="protein sequence ID" value="MRX73710.1"/>
    <property type="molecule type" value="Genomic_DNA"/>
</dbReference>
<keyword evidence="2" id="KW-0784">Thiamine biosynthesis</keyword>
<dbReference type="SUPFAM" id="SSF54373">
    <property type="entry name" value="FAD-linked reductases, C-terminal domain"/>
    <property type="match status" value="1"/>
</dbReference>
<sequence>MNNNHTFEVCIIGGGVIGLSIAYYLAREGVKAAVFEKDVTASKASSAAAGMLGAHSELSGSPQYREFALSSQAEYTSLAEELYELTGIDIELVNKGMLKLAASEKELHDLKRQVLLHNSLSLLSAQETSEMEPYLSKETLGGLYIPGDGHVEPQKLAAAFKRAAVSMGTEIFEHTSVLSIDEQKNRLVTDRGSFSFRKLVIAGGVWSGLFTQKLGISETFYPVKGECFSVMPPAKVLTKTIFYDECYLVPKRDGRIVVGATMVPNDWNTDVSAGGISFLAEKLKAVFPELAACPIRTFWAGLRPQNTRKMPLITEHPENRNLLIAAGHYRNGILLAPGTGQYIRDLILEVPGRKHAEDFCLKKNVGVQA</sequence>
<dbReference type="UniPathway" id="UPA00060"/>
<keyword evidence="6" id="KW-0812">Transmembrane</keyword>
<dbReference type="GO" id="GO:0043799">
    <property type="term" value="F:glycine oxidase activity"/>
    <property type="evidence" value="ECO:0007669"/>
    <property type="project" value="UniProtKB-EC"/>
</dbReference>
<dbReference type="PANTHER" id="PTHR13847:SF289">
    <property type="entry name" value="GLYCINE OXIDASE"/>
    <property type="match status" value="1"/>
</dbReference>
<evidence type="ECO:0000313" key="9">
    <source>
        <dbReference type="Proteomes" id="UP000448867"/>
    </source>
</evidence>
<dbReference type="Gene3D" id="3.50.50.60">
    <property type="entry name" value="FAD/NAD(P)-binding domain"/>
    <property type="match status" value="1"/>
</dbReference>
<dbReference type="GO" id="GO:0005737">
    <property type="term" value="C:cytoplasm"/>
    <property type="evidence" value="ECO:0007669"/>
    <property type="project" value="TreeGrafter"/>
</dbReference>
<dbReference type="SUPFAM" id="SSF51905">
    <property type="entry name" value="FAD/NAD(P)-binding domain"/>
    <property type="match status" value="1"/>
</dbReference>
<dbReference type="InterPro" id="IPR036188">
    <property type="entry name" value="FAD/NAD-bd_sf"/>
</dbReference>
<dbReference type="InterPro" id="IPR012727">
    <property type="entry name" value="Gly_oxidase_ThiO"/>
</dbReference>